<dbReference type="EMBL" id="JYDV01000189">
    <property type="protein sequence ID" value="KRZ25928.1"/>
    <property type="molecule type" value="Genomic_DNA"/>
</dbReference>
<evidence type="ECO:0000313" key="1">
    <source>
        <dbReference type="EMBL" id="KRZ25928.1"/>
    </source>
</evidence>
<reference evidence="1 2" key="1">
    <citation type="submission" date="2015-01" db="EMBL/GenBank/DDBJ databases">
        <title>Evolution of Trichinella species and genotypes.</title>
        <authorList>
            <person name="Korhonen P.K."/>
            <person name="Edoardo P."/>
            <person name="Giuseppe L.R."/>
            <person name="Gasser R.B."/>
        </authorList>
    </citation>
    <scope>NUCLEOTIDE SEQUENCE [LARGE SCALE GENOMIC DNA]</scope>
    <source>
        <strain evidence="1">ISS176</strain>
    </source>
</reference>
<dbReference type="AlphaFoldDB" id="A0A0V1ITC6"/>
<dbReference type="InterPro" id="IPR008962">
    <property type="entry name" value="PapD-like_sf"/>
</dbReference>
<name>A0A0V1ITC6_TRIPS</name>
<sequence>LKMDSDDNILSQIQVSLCCVKLTPSYNDIRRVDVLISNPTLWKIAYKIHTTRKDMLYIKPSYAFIGKWIVLLGISLPNNHDVNGSNLLAACKIYATLNENVVVLL</sequence>
<proteinExistence type="predicted"/>
<comment type="caution">
    <text evidence="1">The sequence shown here is derived from an EMBL/GenBank/DDBJ whole genome shotgun (WGS) entry which is preliminary data.</text>
</comment>
<accession>A0A0V1ITC6</accession>
<evidence type="ECO:0000313" key="2">
    <source>
        <dbReference type="Proteomes" id="UP000054826"/>
    </source>
</evidence>
<organism evidence="1 2">
    <name type="scientific">Trichinella pseudospiralis</name>
    <name type="common">Parasitic roundworm</name>
    <dbReference type="NCBI Taxonomy" id="6337"/>
    <lineage>
        <taxon>Eukaryota</taxon>
        <taxon>Metazoa</taxon>
        <taxon>Ecdysozoa</taxon>
        <taxon>Nematoda</taxon>
        <taxon>Enoplea</taxon>
        <taxon>Dorylaimia</taxon>
        <taxon>Trichinellida</taxon>
        <taxon>Trichinellidae</taxon>
        <taxon>Trichinella</taxon>
    </lineage>
</organism>
<protein>
    <submittedName>
        <fullName evidence="1">Uncharacterized protein</fullName>
    </submittedName>
</protein>
<feature type="non-terminal residue" evidence="1">
    <location>
        <position position="105"/>
    </location>
</feature>
<dbReference type="Proteomes" id="UP000054826">
    <property type="component" value="Unassembled WGS sequence"/>
</dbReference>
<gene>
    <name evidence="1" type="ORF">T4C_1169</name>
</gene>
<dbReference type="SUPFAM" id="SSF49354">
    <property type="entry name" value="PapD-like"/>
    <property type="match status" value="1"/>
</dbReference>
<feature type="non-terminal residue" evidence="1">
    <location>
        <position position="1"/>
    </location>
</feature>